<sequence>MFPTRAGVRPAPARRAMPALSLLSVLWRAPLRTCLGWLLTAIWALGAQAAVVQPSVDLLQAGGGLPVPAASTLERALTVDTNTSQRNLDLLLDARRAGDSAGQAPLRTGEIPQNGRALPVAEPRGILVPLGLQGQDSVIAPGATERREWLNTSPSGRGSDMPSHAYAGAGAGGGQTEGQSGRADRVRTPGDTGELGELVTDTVQFLREHRFWLLGGLVLLVLSAASLQAIARRR</sequence>
<dbReference type="AlphaFoldDB" id="A0A480ASJ0"/>
<keyword evidence="4" id="KW-1185">Reference proteome</keyword>
<keyword evidence="2" id="KW-1133">Transmembrane helix</keyword>
<evidence type="ECO:0000256" key="2">
    <source>
        <dbReference type="SAM" id="Phobius"/>
    </source>
</evidence>
<reference evidence="4" key="1">
    <citation type="submission" date="2019-03" db="EMBL/GenBank/DDBJ databases">
        <title>Aquabacterium pictum sp.nov., the first bacteriochlorophyll a-containing freshwater bacterium in the genus Aquabacterium of the class Betaproteobacteria.</title>
        <authorList>
            <person name="Hirose S."/>
            <person name="Tank M."/>
            <person name="Hara E."/>
            <person name="Tamaki H."/>
            <person name="Takaichi S."/>
            <person name="Haruta S."/>
            <person name="Hanada S."/>
        </authorList>
    </citation>
    <scope>NUCLEOTIDE SEQUENCE [LARGE SCALE GENOMIC DNA]</scope>
    <source>
        <strain evidence="4">W35</strain>
    </source>
</reference>
<keyword evidence="2" id="KW-0472">Membrane</keyword>
<gene>
    <name evidence="3" type="ORF">AQPW35_34620</name>
</gene>
<comment type="caution">
    <text evidence="3">The sequence shown here is derived from an EMBL/GenBank/DDBJ whole genome shotgun (WGS) entry which is preliminary data.</text>
</comment>
<evidence type="ECO:0000313" key="4">
    <source>
        <dbReference type="Proteomes" id="UP000301751"/>
    </source>
</evidence>
<feature type="region of interest" description="Disordered" evidence="1">
    <location>
        <begin position="152"/>
        <end position="194"/>
    </location>
</feature>
<protein>
    <submittedName>
        <fullName evidence="3">Uncharacterized protein</fullName>
    </submittedName>
</protein>
<accession>A0A480ASJ0</accession>
<evidence type="ECO:0000256" key="1">
    <source>
        <dbReference type="SAM" id="MobiDB-lite"/>
    </source>
</evidence>
<dbReference type="Proteomes" id="UP000301751">
    <property type="component" value="Unassembled WGS sequence"/>
</dbReference>
<feature type="transmembrane region" description="Helical" evidence="2">
    <location>
        <begin position="211"/>
        <end position="231"/>
    </location>
</feature>
<name>A0A480ASJ0_9BURK</name>
<dbReference type="EMBL" id="BJCL01000009">
    <property type="protein sequence ID" value="GCL64381.1"/>
    <property type="molecule type" value="Genomic_DNA"/>
</dbReference>
<proteinExistence type="predicted"/>
<evidence type="ECO:0000313" key="3">
    <source>
        <dbReference type="EMBL" id="GCL64381.1"/>
    </source>
</evidence>
<organism evidence="3 4">
    <name type="scientific">Pseudaquabacterium pictum</name>
    <dbReference type="NCBI Taxonomy" id="2315236"/>
    <lineage>
        <taxon>Bacteria</taxon>
        <taxon>Pseudomonadati</taxon>
        <taxon>Pseudomonadota</taxon>
        <taxon>Betaproteobacteria</taxon>
        <taxon>Burkholderiales</taxon>
        <taxon>Sphaerotilaceae</taxon>
        <taxon>Pseudaquabacterium</taxon>
    </lineage>
</organism>
<keyword evidence="2" id="KW-0812">Transmembrane</keyword>